<feature type="compositionally biased region" description="Acidic residues" evidence="1">
    <location>
        <begin position="683"/>
        <end position="702"/>
    </location>
</feature>
<feature type="compositionally biased region" description="Low complexity" evidence="1">
    <location>
        <begin position="828"/>
        <end position="858"/>
    </location>
</feature>
<evidence type="ECO:0000256" key="1">
    <source>
        <dbReference type="SAM" id="MobiDB-lite"/>
    </source>
</evidence>
<feature type="compositionally biased region" description="Low complexity" evidence="1">
    <location>
        <begin position="384"/>
        <end position="400"/>
    </location>
</feature>
<dbReference type="GO" id="GO:0017056">
    <property type="term" value="F:structural constituent of nuclear pore"/>
    <property type="evidence" value="ECO:0007669"/>
    <property type="project" value="InterPro"/>
</dbReference>
<reference evidence="2" key="1">
    <citation type="submission" date="2021-01" db="EMBL/GenBank/DDBJ databases">
        <authorList>
            <person name="Eckstrom K.M.E."/>
        </authorList>
    </citation>
    <scope>NUCLEOTIDE SEQUENCE</scope>
    <source>
        <strain evidence="2">UVCC 0001</strain>
    </source>
</reference>
<dbReference type="InterPro" id="IPR044694">
    <property type="entry name" value="NUP214"/>
</dbReference>
<feature type="compositionally biased region" description="Acidic residues" evidence="1">
    <location>
        <begin position="417"/>
        <end position="435"/>
    </location>
</feature>
<feature type="region of interest" description="Disordered" evidence="1">
    <location>
        <begin position="680"/>
        <end position="757"/>
    </location>
</feature>
<protein>
    <submittedName>
        <fullName evidence="2">Uncharacterized protein</fullName>
    </submittedName>
</protein>
<feature type="region of interest" description="Disordered" evidence="1">
    <location>
        <begin position="372"/>
        <end position="400"/>
    </location>
</feature>
<organism evidence="2 3">
    <name type="scientific">Prototheca wickerhamii</name>
    <dbReference type="NCBI Taxonomy" id="3111"/>
    <lineage>
        <taxon>Eukaryota</taxon>
        <taxon>Viridiplantae</taxon>
        <taxon>Chlorophyta</taxon>
        <taxon>core chlorophytes</taxon>
        <taxon>Trebouxiophyceae</taxon>
        <taxon>Chlorellales</taxon>
        <taxon>Chlorellaceae</taxon>
        <taxon>Prototheca</taxon>
    </lineage>
</organism>
<comment type="caution">
    <text evidence="2">The sequence shown here is derived from an EMBL/GenBank/DDBJ whole genome shotgun (WGS) entry which is preliminary data.</text>
</comment>
<feature type="compositionally biased region" description="Pro residues" evidence="1">
    <location>
        <begin position="859"/>
        <end position="868"/>
    </location>
</feature>
<dbReference type="EMBL" id="JASFZW010000009">
    <property type="protein sequence ID" value="KAK2076575.1"/>
    <property type="molecule type" value="Genomic_DNA"/>
</dbReference>
<dbReference type="AlphaFoldDB" id="A0AAD9MJI1"/>
<evidence type="ECO:0000313" key="2">
    <source>
        <dbReference type="EMBL" id="KAK2076575.1"/>
    </source>
</evidence>
<gene>
    <name evidence="2" type="ORF">QBZ16_005335</name>
</gene>
<feature type="region of interest" description="Disordered" evidence="1">
    <location>
        <begin position="416"/>
        <end position="472"/>
    </location>
</feature>
<dbReference type="PANTHER" id="PTHR34418:SF3">
    <property type="entry name" value="NUCLEAR PORE COMPLEX PROTEIN NUP214"/>
    <property type="match status" value="1"/>
</dbReference>
<feature type="compositionally biased region" description="Low complexity" evidence="1">
    <location>
        <begin position="462"/>
        <end position="472"/>
    </location>
</feature>
<evidence type="ECO:0000313" key="3">
    <source>
        <dbReference type="Proteomes" id="UP001255856"/>
    </source>
</evidence>
<keyword evidence="3" id="KW-1185">Reference proteome</keyword>
<accession>A0AAD9MJI1</accession>
<dbReference type="GO" id="GO:0006405">
    <property type="term" value="P:RNA export from nucleus"/>
    <property type="evidence" value="ECO:0007669"/>
    <property type="project" value="InterPro"/>
</dbReference>
<dbReference type="Proteomes" id="UP001255856">
    <property type="component" value="Unassembled WGS sequence"/>
</dbReference>
<name>A0AAD9MJI1_PROWI</name>
<feature type="region of interest" description="Disordered" evidence="1">
    <location>
        <begin position="777"/>
        <end position="868"/>
    </location>
</feature>
<dbReference type="PANTHER" id="PTHR34418">
    <property type="entry name" value="NUCLEAR PORE COMPLEX PROTEIN NUP214 ISOFORM X1"/>
    <property type="match status" value="1"/>
</dbReference>
<proteinExistence type="predicted"/>
<dbReference type="SUPFAM" id="SSF117289">
    <property type="entry name" value="Nucleoporin domain"/>
    <property type="match status" value="1"/>
</dbReference>
<sequence length="868" mass="88116">MAPGKELDAGPILEADSDENTGIFFKYIGAFKAPPGAEALELPEGAQALPGGPECSVSLSPSSALLSVADGSAVTVYATKSIAASPDAPEALRAVAFDEPVAQFEVQPGNEQRYAARLEDGSLLLGELGAAPVRATEDLTPASCIAWAPSGETLAVASGDRVFLTDPEGAVQRSFRVKSLELQSDDDALAVDGLAWARPDALLVSSRVLAGGEPEPVAATCVVSWQGAQAEQLSLHELFALNIVPGRGQDALRCAAIPEWGALVYAHASAADDHVKVLLAGEGADGRGVAAADVVDDRLAIRVPNAPEDEDNYVTGLGVDRVAGRGRPVPNPVDPDAPDLPPQALLWLATSDGCLRAYTLGSVADRADIVKSEPRPLPDAPVVAGSSGAAGAALSGGDKPDAAAALSAAAAVPLADSDSDFGDEDSAGSNDDGDSSDAKSSGALDQPSAFSLPKPGQTELKPPAATAAPSAAPFGSAGFPAAVPEPPARLGGSEGIAAGIEADFLKSLLASRKLEAETHAAVTSALEKADAVSVSAGEIEECRRGVAAAQTALREQQRSAARLAQSVKDVLRKTAAMPGLLPEGQWSKDRAATPIPDPMLALASTQLRQQLTAARVKLEELLTAVTVLEDRQRCVRLGLEAAEPLRPEQLLDLMKAQAEVTSQRLSQLEDLKREARSLGLLQVDDDEGDEDGYADDLQDDNSGELFGGIANGKATPVGRGAQGLPSLRSVALPSPPRLSLPDATPKQGFAFLGGGTAPPQEARFSGLAAQQTLSPMPAAKPVATKPVGAPAGTGPLFGSPAPSSGLFGAMPQSSAAPPASLSKKETKPALTAPTAAKTAAAPAAAAKAASPASAAAAPKPKPLPARAP</sequence>
<feature type="compositionally biased region" description="Low complexity" evidence="1">
    <location>
        <begin position="811"/>
        <end position="820"/>
    </location>
</feature>